<dbReference type="GO" id="GO:0005783">
    <property type="term" value="C:endoplasmic reticulum"/>
    <property type="evidence" value="ECO:0007669"/>
    <property type="project" value="TreeGrafter"/>
</dbReference>
<dbReference type="SUPFAM" id="SSF48403">
    <property type="entry name" value="Ankyrin repeat"/>
    <property type="match status" value="1"/>
</dbReference>
<accession>A0A836B0Z2</accession>
<evidence type="ECO:0008006" key="4">
    <source>
        <dbReference type="Google" id="ProtNLM"/>
    </source>
</evidence>
<evidence type="ECO:0000313" key="2">
    <source>
        <dbReference type="EMBL" id="KAG2444099.1"/>
    </source>
</evidence>
<dbReference type="PANTHER" id="PTHR12393">
    <property type="entry name" value="SPHINGOMYELIN PHOSPHODIESTERASE RELATED"/>
    <property type="match status" value="1"/>
</dbReference>
<dbReference type="GO" id="GO:0046513">
    <property type="term" value="P:ceramide biosynthetic process"/>
    <property type="evidence" value="ECO:0007669"/>
    <property type="project" value="TreeGrafter"/>
</dbReference>
<name>A0A836B0Z2_9CHLO</name>
<dbReference type="GO" id="GO:0071944">
    <property type="term" value="C:cell periphery"/>
    <property type="evidence" value="ECO:0007669"/>
    <property type="project" value="TreeGrafter"/>
</dbReference>
<dbReference type="EMBL" id="JAEHOD010000029">
    <property type="protein sequence ID" value="KAG2444099.1"/>
    <property type="molecule type" value="Genomic_DNA"/>
</dbReference>
<reference evidence="2" key="1">
    <citation type="journal article" date="2020" name="bioRxiv">
        <title>Comparative genomics of Chlamydomonas.</title>
        <authorList>
            <person name="Craig R.J."/>
            <person name="Hasan A.R."/>
            <person name="Ness R.W."/>
            <person name="Keightley P.D."/>
        </authorList>
    </citation>
    <scope>NUCLEOTIDE SEQUENCE</scope>
    <source>
        <strain evidence="2">CCAP 11/173</strain>
    </source>
</reference>
<gene>
    <name evidence="2" type="ORF">HYH02_009041</name>
</gene>
<dbReference type="Proteomes" id="UP000613740">
    <property type="component" value="Unassembled WGS sequence"/>
</dbReference>
<dbReference type="PANTHER" id="PTHR12393:SF6">
    <property type="entry name" value="SPHINGOMYELIN PHOSPHODIESTERASE 2"/>
    <property type="match status" value="1"/>
</dbReference>
<dbReference type="GO" id="GO:0016020">
    <property type="term" value="C:membrane"/>
    <property type="evidence" value="ECO:0007669"/>
    <property type="project" value="TreeGrafter"/>
</dbReference>
<dbReference type="AlphaFoldDB" id="A0A836B0Z2"/>
<keyword evidence="3" id="KW-1185">Reference proteome</keyword>
<comment type="caution">
    <text evidence="2">The sequence shown here is derived from an EMBL/GenBank/DDBJ whole genome shotgun (WGS) entry which is preliminary data.</text>
</comment>
<dbReference type="GO" id="GO:0030149">
    <property type="term" value="P:sphingolipid catabolic process"/>
    <property type="evidence" value="ECO:0007669"/>
    <property type="project" value="TreeGrafter"/>
</dbReference>
<dbReference type="GO" id="GO:0004620">
    <property type="term" value="F:phospholipase activity"/>
    <property type="evidence" value="ECO:0007669"/>
    <property type="project" value="TreeGrafter"/>
</dbReference>
<feature type="region of interest" description="Disordered" evidence="1">
    <location>
        <begin position="1"/>
        <end position="77"/>
    </location>
</feature>
<organism evidence="2 3">
    <name type="scientific">Chlamydomonas schloesseri</name>
    <dbReference type="NCBI Taxonomy" id="2026947"/>
    <lineage>
        <taxon>Eukaryota</taxon>
        <taxon>Viridiplantae</taxon>
        <taxon>Chlorophyta</taxon>
        <taxon>core chlorophytes</taxon>
        <taxon>Chlorophyceae</taxon>
        <taxon>CS clade</taxon>
        <taxon>Chlamydomonadales</taxon>
        <taxon>Chlamydomonadaceae</taxon>
        <taxon>Chlamydomonas</taxon>
    </lineage>
</organism>
<evidence type="ECO:0000313" key="3">
    <source>
        <dbReference type="Proteomes" id="UP000613740"/>
    </source>
</evidence>
<protein>
    <recommendedName>
        <fullName evidence="4">Ankyrin repeat domain-containing protein</fullName>
    </recommendedName>
</protein>
<sequence>MKTDSQLQQPGGPSAAYTPRPPLLVPPASAAPEGLLPLHLHQHHSERVSPRQQPQAGHGSSSSSVGLGSGSSGGMQAAGVSAEPLAVGGSSSGGGGGMPLAAVTMGGGGGGGGIISTNGDVVLGAAATRRVAAAVGVAGAADPNGRFVWGAAVSPGARATPQRTGLLCAAAHSGHDGSLVAALERGGVDVSSPGCGGLVLEAAAAAGNVTGCQRLLQAGCPLVTESSEAAQVAATAAAVRGGHQEVLQLLLMGVAHNLIAIAQMCSAAAVAACAGGHPSLLVWLQERWPYRVAAHDLAACARAAATAGQADTLAWLCREHGYQPTTDDAVAAAEAGQWAVLEELLLPPLQRELMLPDADVAAAGAVTGEWRPPPEAWDVAAERSSWERRSQLLVAIAQGCPVEVLQRHYDRLWLLHQRHPYGTGPGDHPGVATQLFTGPGAWRHGALLSLLVAAAGSGTGCWAAKVAFLLERWGPAVARGVLQHLDADRLWSVASAHPDFLQRVQVLAAAGMRVTDAAVAYAMRGGHVGALAYLLDELAVVPPGQQARVLSTCVCVCAVDLPACPAYAEGSNAGASSLPVIQFAAGRGLRFHVGHLAGALRMGAPDESLVWLAEHMQDVQAPPAHVRCVWAALFSEAARLGRSLAVLRALRARGGADIDLAAVAEAGGEEALQWCVQELWRSWRLPKALTAEQRNRVIQAGNKAALKWLHARGLLRWRTPLDWAWDAVQAQSQGIEQRQAV</sequence>
<dbReference type="InterPro" id="IPR036770">
    <property type="entry name" value="Ankyrin_rpt-contain_sf"/>
</dbReference>
<proteinExistence type="predicted"/>
<evidence type="ECO:0000256" key="1">
    <source>
        <dbReference type="SAM" id="MobiDB-lite"/>
    </source>
</evidence>
<feature type="compositionally biased region" description="Low complexity" evidence="1">
    <location>
        <begin position="56"/>
        <end position="66"/>
    </location>
</feature>
<feature type="compositionally biased region" description="Polar residues" evidence="1">
    <location>
        <begin position="1"/>
        <end position="11"/>
    </location>
</feature>
<dbReference type="Gene3D" id="1.25.40.20">
    <property type="entry name" value="Ankyrin repeat-containing domain"/>
    <property type="match status" value="1"/>
</dbReference>
<dbReference type="OrthoDB" id="63514at2759"/>